<organism evidence="2 3">
    <name type="scientific">Linnemannia hyalina</name>
    <dbReference type="NCBI Taxonomy" id="64524"/>
    <lineage>
        <taxon>Eukaryota</taxon>
        <taxon>Fungi</taxon>
        <taxon>Fungi incertae sedis</taxon>
        <taxon>Mucoromycota</taxon>
        <taxon>Mortierellomycotina</taxon>
        <taxon>Mortierellomycetes</taxon>
        <taxon>Mortierellales</taxon>
        <taxon>Mortierellaceae</taxon>
        <taxon>Linnemannia</taxon>
    </lineage>
</organism>
<feature type="compositionally biased region" description="Low complexity" evidence="1">
    <location>
        <begin position="28"/>
        <end position="60"/>
    </location>
</feature>
<protein>
    <submittedName>
        <fullName evidence="2">Uncharacterized protein</fullName>
    </submittedName>
</protein>
<feature type="compositionally biased region" description="Basic and acidic residues" evidence="1">
    <location>
        <begin position="66"/>
        <end position="76"/>
    </location>
</feature>
<feature type="compositionally biased region" description="Basic and acidic residues" evidence="1">
    <location>
        <begin position="382"/>
        <end position="397"/>
    </location>
</feature>
<comment type="caution">
    <text evidence="2">The sequence shown here is derived from an EMBL/GenBank/DDBJ whole genome shotgun (WGS) entry which is preliminary data.</text>
</comment>
<proteinExistence type="predicted"/>
<dbReference type="Proteomes" id="UP000707451">
    <property type="component" value="Unassembled WGS sequence"/>
</dbReference>
<gene>
    <name evidence="2" type="ORF">KI688_010054</name>
</gene>
<reference evidence="2" key="1">
    <citation type="submission" date="2021-06" db="EMBL/GenBank/DDBJ databases">
        <title>Genome Sequence of Mortierella hyaline Strain SCG-10, a Cold-Adapted, Nitrate-Reducing Fungus Isolated from Soil in Minnesota, USA.</title>
        <authorList>
            <person name="Aldossari N."/>
        </authorList>
    </citation>
    <scope>NUCLEOTIDE SEQUENCE</scope>
    <source>
        <strain evidence="2">SCG-10</strain>
    </source>
</reference>
<dbReference type="EMBL" id="JAHRHY010000005">
    <property type="protein sequence ID" value="KAG9069158.1"/>
    <property type="molecule type" value="Genomic_DNA"/>
</dbReference>
<dbReference type="AlphaFoldDB" id="A0A9P8BVD9"/>
<dbReference type="OrthoDB" id="2447368at2759"/>
<accession>A0A9P8BVD9</accession>
<keyword evidence="3" id="KW-1185">Reference proteome</keyword>
<feature type="region of interest" description="Disordered" evidence="1">
    <location>
        <begin position="378"/>
        <end position="397"/>
    </location>
</feature>
<sequence>MNIVVSFAAAMISFINPLHSRDHHQVAPSTPSPSSTSPPKSSPHSHSLSRQQQQQQQHHQFYQTKDQLHPDQKDNKPRYYSIFSELTTQVDQRERALQQFPCEERHSYNPHYQHNLVSSPSSPSLCPSSAGSSPSSAYSNSSSSSLSRATGARVLTHELSNKQHQDHHYYRHYNRRQNQRHYAYQQQNEHYYDDWMFGISEDDSYNGGASMTCAQPQDPLVIAASSSSKTPSLNGSLRSSISRKERLQVSDGSLSVATQISAKNRRPTVTFSPVVLHHPAPGQEFTALLSSSFASPSQTSSAPAKLLPSIAESSMGLDSSMAMTTAKAESTKAVQNLQQQQPASTGRMTAKQSLMRIAQLSKDQDGWCSHKAGQYTQGYAEARSRGMKLDGRRARRL</sequence>
<feature type="compositionally biased region" description="Low complexity" evidence="1">
    <location>
        <begin position="118"/>
        <end position="147"/>
    </location>
</feature>
<evidence type="ECO:0000313" key="3">
    <source>
        <dbReference type="Proteomes" id="UP000707451"/>
    </source>
</evidence>
<evidence type="ECO:0000313" key="2">
    <source>
        <dbReference type="EMBL" id="KAG9069158.1"/>
    </source>
</evidence>
<feature type="region of interest" description="Disordered" evidence="1">
    <location>
        <begin position="111"/>
        <end position="150"/>
    </location>
</feature>
<feature type="region of interest" description="Disordered" evidence="1">
    <location>
        <begin position="22"/>
        <end position="76"/>
    </location>
</feature>
<evidence type="ECO:0000256" key="1">
    <source>
        <dbReference type="SAM" id="MobiDB-lite"/>
    </source>
</evidence>
<name>A0A9P8BVD9_9FUNG</name>